<keyword evidence="2" id="KW-0418">Kinase</keyword>
<dbReference type="CDD" id="cd02523">
    <property type="entry name" value="PC_cytidylyltransferase"/>
    <property type="match status" value="1"/>
</dbReference>
<keyword evidence="2" id="KW-0808">Transferase</keyword>
<dbReference type="Pfam" id="PF01633">
    <property type="entry name" value="Choline_kinase"/>
    <property type="match status" value="1"/>
</dbReference>
<dbReference type="PANTHER" id="PTHR40086">
    <property type="entry name" value="PHOSPHOTRANSFERASE YTMP-RELATED"/>
    <property type="match status" value="1"/>
</dbReference>
<dbReference type="CDD" id="cd05151">
    <property type="entry name" value="ChoK-like"/>
    <property type="match status" value="1"/>
</dbReference>
<sequence>MQGVVMEKYAYLLREIFECSAVTQRELAKKLSLSLGSVNTLIKEALSLDYIARSENKLILTASGLDCLSAFKVDRAVIMAAGFGSRFVPLTFETPKGLLEVFGERMIERQIKQLHEAGIYDIVIVVGYLKEHFDYLIDKYNVKLVYNPDYSAKNNISTLHYAAEYITGSNVYILSSDNWMRTNMYHRYEPYSWYSSVYMEGDTNEWVLKFNKRHEITDITVGGRDAYVMYGPVYFSKDFSHVFMPILEKAFAAPGSDDWYWENVLMNEIKNKNMALPAMHINPQPPGQVYEFENLEELRSFDDKYKENSGNVALEIIAKVFDIPQSHIRGLRTLKAGMTNKSFLFEVNDQSYICRIPGKGTDVLIDRKHEYDSYMAVKELHITEKIIYFDKESGYKISKFYEGSRNADPKNTKEMSRCMELLKSLHDKHIQVGHNFDIAERIKYYTELCKESGGISFEDVDFVQKNMKILLDVLDKMKSQTCLCHIDSVADNFIITADNRIKLIDWEYAGMAEPIIDIAMCAIYSYYTKEEADALLESYLKRQPTACEYKKLYAYMALSGYLWALWTVYKSNIGEEFGEYSLKMYRYAKDFFVEAMSD</sequence>
<feature type="domain" description="Nucleotidyl transferase" evidence="1">
    <location>
        <begin position="76"/>
        <end position="183"/>
    </location>
</feature>
<dbReference type="Pfam" id="PF13412">
    <property type="entry name" value="HTH_24"/>
    <property type="match status" value="1"/>
</dbReference>
<dbReference type="PANTHER" id="PTHR40086:SF1">
    <property type="entry name" value="CELL CYCLE REGULATOR CCRZ"/>
    <property type="match status" value="1"/>
</dbReference>
<dbReference type="eggNOG" id="COG4750">
    <property type="taxonomic scope" value="Bacteria"/>
</dbReference>
<proteinExistence type="predicted"/>
<name>E6LKD3_9FIRM</name>
<gene>
    <name evidence="2" type="ORF">HMPREF0381_0418</name>
</gene>
<dbReference type="HOGENOM" id="CLU_467630_0_0_9"/>
<dbReference type="InterPro" id="IPR005835">
    <property type="entry name" value="NTP_transferase_dom"/>
</dbReference>
<dbReference type="AlphaFoldDB" id="E6LKD3"/>
<organism evidence="2 3">
    <name type="scientific">Lachnoanaerobaculum saburreum DSM 3986</name>
    <dbReference type="NCBI Taxonomy" id="887325"/>
    <lineage>
        <taxon>Bacteria</taxon>
        <taxon>Bacillati</taxon>
        <taxon>Bacillota</taxon>
        <taxon>Clostridia</taxon>
        <taxon>Lachnospirales</taxon>
        <taxon>Lachnospiraceae</taxon>
        <taxon>Lachnoanaerobaculum</taxon>
    </lineage>
</organism>
<dbReference type="SUPFAM" id="SSF53448">
    <property type="entry name" value="Nucleotide-diphospho-sugar transferases"/>
    <property type="match status" value="1"/>
</dbReference>
<dbReference type="SUPFAM" id="SSF46785">
    <property type="entry name" value="Winged helix' DNA-binding domain"/>
    <property type="match status" value="1"/>
</dbReference>
<dbReference type="Gene3D" id="3.90.550.10">
    <property type="entry name" value="Spore Coat Polysaccharide Biosynthesis Protein SpsA, Chain A"/>
    <property type="match status" value="1"/>
</dbReference>
<dbReference type="GO" id="GO:0016301">
    <property type="term" value="F:kinase activity"/>
    <property type="evidence" value="ECO:0007669"/>
    <property type="project" value="UniProtKB-KW"/>
</dbReference>
<dbReference type="Gene3D" id="3.90.1200.10">
    <property type="match status" value="1"/>
</dbReference>
<dbReference type="eggNOG" id="COG0510">
    <property type="taxonomic scope" value="Bacteria"/>
</dbReference>
<evidence type="ECO:0000259" key="1">
    <source>
        <dbReference type="Pfam" id="PF00483"/>
    </source>
</evidence>
<evidence type="ECO:0000313" key="2">
    <source>
        <dbReference type="EMBL" id="EFU77773.1"/>
    </source>
</evidence>
<dbReference type="SUPFAM" id="SSF56112">
    <property type="entry name" value="Protein kinase-like (PK-like)"/>
    <property type="match status" value="1"/>
</dbReference>
<dbReference type="InterPro" id="IPR036390">
    <property type="entry name" value="WH_DNA-bd_sf"/>
</dbReference>
<reference evidence="2 3" key="1">
    <citation type="submission" date="2010-12" db="EMBL/GenBank/DDBJ databases">
        <authorList>
            <person name="Muzny D."/>
            <person name="Qin X."/>
            <person name="Deng J."/>
            <person name="Jiang H."/>
            <person name="Liu Y."/>
            <person name="Qu J."/>
            <person name="Song X.-Z."/>
            <person name="Zhang L."/>
            <person name="Thornton R."/>
            <person name="Coyle M."/>
            <person name="Francisco L."/>
            <person name="Jackson L."/>
            <person name="Javaid M."/>
            <person name="Korchina V."/>
            <person name="Kovar C."/>
            <person name="Mata R."/>
            <person name="Mathew T."/>
            <person name="Ngo R."/>
            <person name="Nguyen L."/>
            <person name="Nguyen N."/>
            <person name="Okwuonu G."/>
            <person name="Ongeri F."/>
            <person name="Pham C."/>
            <person name="Simmons D."/>
            <person name="Wilczek-Boney K."/>
            <person name="Hale W."/>
            <person name="Jakkamsetti A."/>
            <person name="Pham P."/>
            <person name="Ruth R."/>
            <person name="San Lucas F."/>
            <person name="Warren J."/>
            <person name="Zhang J."/>
            <person name="Zhao Z."/>
            <person name="Zhou C."/>
            <person name="Zhu D."/>
            <person name="Lee S."/>
            <person name="Bess C."/>
            <person name="Blankenburg K."/>
            <person name="Forbes L."/>
            <person name="Fu Q."/>
            <person name="Gubbala S."/>
            <person name="Hirani K."/>
            <person name="Jayaseelan J.C."/>
            <person name="Lara F."/>
            <person name="Munidasa M."/>
            <person name="Palculict T."/>
            <person name="Patil S."/>
            <person name="Pu L.-L."/>
            <person name="Saada N."/>
            <person name="Tang L."/>
            <person name="Weissenberger G."/>
            <person name="Zhu Y."/>
            <person name="Hemphill L."/>
            <person name="Shang Y."/>
            <person name="Youmans B."/>
            <person name="Ayvaz T."/>
            <person name="Ross M."/>
            <person name="Santibanez J."/>
            <person name="Aqrawi P."/>
            <person name="Gross S."/>
            <person name="Joshi V."/>
            <person name="Fowler G."/>
            <person name="Nazareth L."/>
            <person name="Reid J."/>
            <person name="Worley K."/>
            <person name="Petrosino J."/>
            <person name="Highlander S."/>
            <person name="Gibbs R."/>
        </authorList>
    </citation>
    <scope>NUCLEOTIDE SEQUENCE [LARGE SCALE GENOMIC DNA]</scope>
    <source>
        <strain evidence="2 3">DSM 3986</strain>
    </source>
</reference>
<evidence type="ECO:0000313" key="3">
    <source>
        <dbReference type="Proteomes" id="UP000003434"/>
    </source>
</evidence>
<comment type="caution">
    <text evidence="2">The sequence shown here is derived from an EMBL/GenBank/DDBJ whole genome shotgun (WGS) entry which is preliminary data.</text>
</comment>
<dbReference type="InterPro" id="IPR052077">
    <property type="entry name" value="CcrZ_PhaseVar_Mediator"/>
</dbReference>
<dbReference type="InterPro" id="IPR029044">
    <property type="entry name" value="Nucleotide-diphossugar_trans"/>
</dbReference>
<dbReference type="EMBL" id="AEPW01000008">
    <property type="protein sequence ID" value="EFU77773.1"/>
    <property type="molecule type" value="Genomic_DNA"/>
</dbReference>
<dbReference type="Proteomes" id="UP000003434">
    <property type="component" value="Unassembled WGS sequence"/>
</dbReference>
<dbReference type="Pfam" id="PF00483">
    <property type="entry name" value="NTP_transferase"/>
    <property type="match status" value="1"/>
</dbReference>
<dbReference type="Gene3D" id="3.30.200.20">
    <property type="entry name" value="Phosphorylase Kinase, domain 1"/>
    <property type="match status" value="1"/>
</dbReference>
<accession>E6LKD3</accession>
<protein>
    <submittedName>
        <fullName evidence="2">Choline/ethanolamine kinase</fullName>
    </submittedName>
</protein>
<dbReference type="InterPro" id="IPR011009">
    <property type="entry name" value="Kinase-like_dom_sf"/>
</dbReference>